<dbReference type="InterPro" id="IPR036047">
    <property type="entry name" value="F-box-like_dom_sf"/>
</dbReference>
<dbReference type="Pfam" id="PF12937">
    <property type="entry name" value="F-box-like"/>
    <property type="match status" value="1"/>
</dbReference>
<evidence type="ECO:0000313" key="3">
    <source>
        <dbReference type="Proteomes" id="UP001586593"/>
    </source>
</evidence>
<name>A0ABR3Y2M3_9PEZI</name>
<organism evidence="2 3">
    <name type="scientific">Phialemonium thermophilum</name>
    <dbReference type="NCBI Taxonomy" id="223376"/>
    <lineage>
        <taxon>Eukaryota</taxon>
        <taxon>Fungi</taxon>
        <taxon>Dikarya</taxon>
        <taxon>Ascomycota</taxon>
        <taxon>Pezizomycotina</taxon>
        <taxon>Sordariomycetes</taxon>
        <taxon>Sordariomycetidae</taxon>
        <taxon>Cephalothecales</taxon>
        <taxon>Cephalothecaceae</taxon>
        <taxon>Phialemonium</taxon>
    </lineage>
</organism>
<dbReference type="Proteomes" id="UP001586593">
    <property type="component" value="Unassembled WGS sequence"/>
</dbReference>
<dbReference type="InterPro" id="IPR001810">
    <property type="entry name" value="F-box_dom"/>
</dbReference>
<evidence type="ECO:0000259" key="1">
    <source>
        <dbReference type="PROSITE" id="PS50181"/>
    </source>
</evidence>
<reference evidence="2 3" key="1">
    <citation type="journal article" date="2024" name="Commun. Biol.">
        <title>Comparative genomic analysis of thermophilic fungi reveals convergent evolutionary adaptations and gene losses.</title>
        <authorList>
            <person name="Steindorff A.S."/>
            <person name="Aguilar-Pontes M.V."/>
            <person name="Robinson A.J."/>
            <person name="Andreopoulos B."/>
            <person name="LaButti K."/>
            <person name="Kuo A."/>
            <person name="Mondo S."/>
            <person name="Riley R."/>
            <person name="Otillar R."/>
            <person name="Haridas S."/>
            <person name="Lipzen A."/>
            <person name="Grimwood J."/>
            <person name="Schmutz J."/>
            <person name="Clum A."/>
            <person name="Reid I.D."/>
            <person name="Moisan M.C."/>
            <person name="Butler G."/>
            <person name="Nguyen T.T.M."/>
            <person name="Dewar K."/>
            <person name="Conant G."/>
            <person name="Drula E."/>
            <person name="Henrissat B."/>
            <person name="Hansel C."/>
            <person name="Singer S."/>
            <person name="Hutchinson M.I."/>
            <person name="de Vries R.P."/>
            <person name="Natvig D.O."/>
            <person name="Powell A.J."/>
            <person name="Tsang A."/>
            <person name="Grigoriev I.V."/>
        </authorList>
    </citation>
    <scope>NUCLEOTIDE SEQUENCE [LARGE SCALE GENOMIC DNA]</scope>
    <source>
        <strain evidence="2 3">ATCC 24622</strain>
    </source>
</reference>
<protein>
    <recommendedName>
        <fullName evidence="1">F-box domain-containing protein</fullName>
    </recommendedName>
</protein>
<accession>A0ABR3Y2M3</accession>
<dbReference type="PANTHER" id="PTHR13252:SF9">
    <property type="entry name" value="F-BOX ONLY PROTEIN 28"/>
    <property type="match status" value="1"/>
</dbReference>
<dbReference type="SMART" id="SM00256">
    <property type="entry name" value="FBOX"/>
    <property type="match status" value="1"/>
</dbReference>
<gene>
    <name evidence="2" type="ORF">VTK73DRAFT_2194</name>
</gene>
<dbReference type="SUPFAM" id="SSF81383">
    <property type="entry name" value="F-box domain"/>
    <property type="match status" value="1"/>
</dbReference>
<dbReference type="PROSITE" id="PS50181">
    <property type="entry name" value="FBOX"/>
    <property type="match status" value="1"/>
</dbReference>
<comment type="caution">
    <text evidence="2">The sequence shown here is derived from an EMBL/GenBank/DDBJ whole genome shotgun (WGS) entry which is preliminary data.</text>
</comment>
<dbReference type="EMBL" id="JAZHXJ010000016">
    <property type="protein sequence ID" value="KAL1882103.1"/>
    <property type="molecule type" value="Genomic_DNA"/>
</dbReference>
<dbReference type="PANTHER" id="PTHR13252">
    <property type="entry name" value="F-BOX ONLY PROTEIN 28"/>
    <property type="match status" value="1"/>
</dbReference>
<feature type="domain" description="F-box" evidence="1">
    <location>
        <begin position="3"/>
        <end position="49"/>
    </location>
</feature>
<dbReference type="InterPro" id="IPR039719">
    <property type="entry name" value="FBXO28"/>
</dbReference>
<evidence type="ECO:0000313" key="2">
    <source>
        <dbReference type="EMBL" id="KAL1882103.1"/>
    </source>
</evidence>
<keyword evidence="3" id="KW-1185">Reference proteome</keyword>
<proteinExistence type="predicted"/>
<dbReference type="Gene3D" id="1.20.1280.50">
    <property type="match status" value="1"/>
</dbReference>
<sequence length="647" mass="71831">MSPANLSTLPWEILLHIMSFLEPVHIAQLQLVSKDLFNVARDDMFWRSKCFEDSSYLDFIHRRRRIIAAIPQISRQPADSPGGTLQDLMSHVKRGSSPRSNAHAIPKLREREKVRIMANWDFSYPSERVSWYDEYIQRQAPISVNWFQQSHNSSNQSYPVDPIEARGVALYRPDGPGDGFDDRSVLAVSPLDDGGIGIWDVKGTRGRQGAIVARSRPGILFVDQPGSANTWRSRRVDSGVTECVSVDSVQHRAFFAVQSRIIDIDLRTLSVVGYESFPWSITTLSEASTVPLTIGTNLGIHFHDYRSRTSQRSDGPEMVDSPAHGGATYLYEPSLRSLFRGEPLPPYAALHQPGPLSILHLPKPGSEVEVSDDIYVAGRFSSILHYDRRKFPALVDSIHSGARLCCMTSLPYSFSRGDLELRRKGELSLEQAQDFKSRPGGRTLIAGGEYNSKGSLELYSLPDPGATASGPRGAASVEFGFQNRQTSSTSKLLSVANHGTRIVVSDGSGYVKWFERDGFTGVRVCRIGNSEKQASSLYSSMPASDDMARKLLPIRTARDDSGSKSNKARVSDSDLLFWTGEKLGLLSFSSRPAFSAEDFEDKMLSDEDHETARAEQLHRETMQRALRMHAQDVQFVRNLGLGSGQVG</sequence>